<dbReference type="PANTHER" id="PTHR11739">
    <property type="entry name" value="CITRATE SYNTHASE"/>
    <property type="match status" value="1"/>
</dbReference>
<dbReference type="Gene3D" id="1.10.580.10">
    <property type="entry name" value="Citrate Synthase, domain 1"/>
    <property type="match status" value="1"/>
</dbReference>
<dbReference type="HOGENOM" id="CLU_070533_1_0_5"/>
<evidence type="ECO:0000256" key="2">
    <source>
        <dbReference type="ARBA" id="ARBA00010566"/>
    </source>
</evidence>
<dbReference type="UniPathway" id="UPA00223">
    <property type="reaction ID" value="UER00717"/>
</dbReference>
<dbReference type="GO" id="GO:0036440">
    <property type="term" value="F:citrate synthase activity"/>
    <property type="evidence" value="ECO:0007669"/>
    <property type="project" value="UniProtKB-EC"/>
</dbReference>
<comment type="similarity">
    <text evidence="2">Belongs to the citrate synthase family.</text>
</comment>
<accession>A3U0X9</accession>
<organism evidence="5 6">
    <name type="scientific">Pseudooceanicola batsensis (strain ATCC BAA-863 / DSM 15984 / KCTC 12145 / HTCC2597)</name>
    <name type="common">Oceanicola batsensis</name>
    <dbReference type="NCBI Taxonomy" id="252305"/>
    <lineage>
        <taxon>Bacteria</taxon>
        <taxon>Pseudomonadati</taxon>
        <taxon>Pseudomonadota</taxon>
        <taxon>Alphaproteobacteria</taxon>
        <taxon>Rhodobacterales</taxon>
        <taxon>Paracoccaceae</taxon>
        <taxon>Pseudooceanicola</taxon>
    </lineage>
</organism>
<keyword evidence="5" id="KW-0012">Acyltransferase</keyword>
<dbReference type="SUPFAM" id="SSF48256">
    <property type="entry name" value="Citrate synthase"/>
    <property type="match status" value="1"/>
</dbReference>
<dbReference type="GO" id="GO:0006099">
    <property type="term" value="P:tricarboxylic acid cycle"/>
    <property type="evidence" value="ECO:0007669"/>
    <property type="project" value="UniProtKB-UniPathway"/>
</dbReference>
<dbReference type="CDD" id="cd06100">
    <property type="entry name" value="CCL_ACL-C"/>
    <property type="match status" value="1"/>
</dbReference>
<keyword evidence="6" id="KW-1185">Reference proteome</keyword>
<dbReference type="AlphaFoldDB" id="A3U0X9"/>
<dbReference type="GO" id="GO:0005829">
    <property type="term" value="C:cytosol"/>
    <property type="evidence" value="ECO:0007669"/>
    <property type="project" value="TreeGrafter"/>
</dbReference>
<dbReference type="RefSeq" id="WP_009803962.1">
    <property type="nucleotide sequence ID" value="NZ_AAMO01000008.1"/>
</dbReference>
<protein>
    <recommendedName>
        <fullName evidence="3">citrate synthase (unknown stereospecificity)</fullName>
        <ecNumber evidence="3">2.3.3.16</ecNumber>
    </recommendedName>
</protein>
<dbReference type="OrthoDB" id="9759263at2"/>
<dbReference type="NCBIfam" id="NF004868">
    <property type="entry name" value="PRK06224.1-5"/>
    <property type="match status" value="1"/>
</dbReference>
<name>A3U0X9_PSEBH</name>
<evidence type="ECO:0000313" key="6">
    <source>
        <dbReference type="Proteomes" id="UP000004318"/>
    </source>
</evidence>
<dbReference type="Proteomes" id="UP000004318">
    <property type="component" value="Unassembled WGS sequence"/>
</dbReference>
<reference evidence="5 6" key="1">
    <citation type="journal article" date="2010" name="J. Bacteriol.">
        <title>Genome sequences of Oceanicola granulosus HTCC2516(T) and Oceanicola batsensis HTCC2597(TDelta).</title>
        <authorList>
            <person name="Thrash J.C."/>
            <person name="Cho J.C."/>
            <person name="Vergin K.L."/>
            <person name="Giovannoni S.J."/>
        </authorList>
    </citation>
    <scope>NUCLEOTIDE SEQUENCE [LARGE SCALE GENOMIC DNA]</scope>
    <source>
        <strain evidence="6">ATCC BAA-863 / DSM 15984 / KCTC 12145 / HTCC2597</strain>
    </source>
</reference>
<dbReference type="Gene3D" id="1.10.230.10">
    <property type="entry name" value="Cytochrome P450-Terp, domain 2"/>
    <property type="match status" value="1"/>
</dbReference>
<proteinExistence type="inferred from homology"/>
<evidence type="ECO:0000256" key="4">
    <source>
        <dbReference type="ARBA" id="ARBA00022679"/>
    </source>
</evidence>
<evidence type="ECO:0000256" key="3">
    <source>
        <dbReference type="ARBA" id="ARBA00012972"/>
    </source>
</evidence>
<gene>
    <name evidence="5" type="ORF">OB2597_20096</name>
</gene>
<dbReference type="GO" id="GO:0005975">
    <property type="term" value="P:carbohydrate metabolic process"/>
    <property type="evidence" value="ECO:0007669"/>
    <property type="project" value="TreeGrafter"/>
</dbReference>
<dbReference type="InterPro" id="IPR036969">
    <property type="entry name" value="Citrate_synthase_sf"/>
</dbReference>
<dbReference type="InterPro" id="IPR002020">
    <property type="entry name" value="Citrate_synthase"/>
</dbReference>
<keyword evidence="4 5" id="KW-0808">Transferase</keyword>
<dbReference type="EC" id="2.3.3.16" evidence="3"/>
<evidence type="ECO:0000313" key="5">
    <source>
        <dbReference type="EMBL" id="EAQ02420.1"/>
    </source>
</evidence>
<dbReference type="Pfam" id="PF00285">
    <property type="entry name" value="Citrate_synt"/>
    <property type="match status" value="1"/>
</dbReference>
<dbReference type="InterPro" id="IPR016143">
    <property type="entry name" value="Citrate_synth-like_sm_a-sub"/>
</dbReference>
<evidence type="ECO:0000256" key="1">
    <source>
        <dbReference type="ARBA" id="ARBA00004751"/>
    </source>
</evidence>
<dbReference type="EMBL" id="AAMO01000008">
    <property type="protein sequence ID" value="EAQ02420.1"/>
    <property type="molecule type" value="Genomic_DNA"/>
</dbReference>
<dbReference type="InterPro" id="IPR016142">
    <property type="entry name" value="Citrate_synth-like_lrg_a-sub"/>
</dbReference>
<comment type="pathway">
    <text evidence="1">Carbohydrate metabolism; tricarboxylic acid cycle; isocitrate from oxaloacetate: step 1/2.</text>
</comment>
<dbReference type="STRING" id="252305.OB2597_20096"/>
<comment type="caution">
    <text evidence="5">The sequence shown here is derived from an EMBL/GenBank/DDBJ whole genome shotgun (WGS) entry which is preliminary data.</text>
</comment>
<dbReference type="PANTHER" id="PTHR11739:SF4">
    <property type="entry name" value="CITRATE SYNTHASE, PEROXISOMAL"/>
    <property type="match status" value="1"/>
</dbReference>
<sequence>MRIGKQDQSYTAIATSDAESITVRGLDLCDELIGKIDFTDYFWLLVLGERPTETQRRMMDACLVAIAEHGLVPSVQAARMTLAAGPDAWQGAMSAGLLGMGSVVAGSSEAAAYYLQEVLDKAETDGTDVETAAIASLRELAAAKKKVAGLGHPQHNTGDPRANVLLSLADEIGVSGKYVDCLRILGRHAPEITGRPLPINVSGAIPATILDAGFPLQAVKAVPLLARAAGLSAHLYEESLRSIGFIMSNVADQAITYDGPTSSKQKG</sequence>